<protein>
    <recommendedName>
        <fullName evidence="4">Peptidase A1 domain-containing protein</fullName>
    </recommendedName>
</protein>
<reference evidence="3" key="1">
    <citation type="journal article" date="2012" name="Science">
        <title>The Paleozoic origin of enzymatic lignin decomposition reconstructed from 31 fungal genomes.</title>
        <authorList>
            <person name="Floudas D."/>
            <person name="Binder M."/>
            <person name="Riley R."/>
            <person name="Barry K."/>
            <person name="Blanchette R.A."/>
            <person name="Henrissat B."/>
            <person name="Martinez A.T."/>
            <person name="Otillar R."/>
            <person name="Spatafora J.W."/>
            <person name="Yadav J.S."/>
            <person name="Aerts A."/>
            <person name="Benoit I."/>
            <person name="Boyd A."/>
            <person name="Carlson A."/>
            <person name="Copeland A."/>
            <person name="Coutinho P.M."/>
            <person name="de Vries R.P."/>
            <person name="Ferreira P."/>
            <person name="Findley K."/>
            <person name="Foster B."/>
            <person name="Gaskell J."/>
            <person name="Glotzer D."/>
            <person name="Gorecki P."/>
            <person name="Heitman J."/>
            <person name="Hesse C."/>
            <person name="Hori C."/>
            <person name="Igarashi K."/>
            <person name="Jurgens J.A."/>
            <person name="Kallen N."/>
            <person name="Kersten P."/>
            <person name="Kohler A."/>
            <person name="Kuees U."/>
            <person name="Kumar T.K.A."/>
            <person name="Kuo A."/>
            <person name="LaButti K."/>
            <person name="Larrondo L.F."/>
            <person name="Lindquist E."/>
            <person name="Ling A."/>
            <person name="Lombard V."/>
            <person name="Lucas S."/>
            <person name="Lundell T."/>
            <person name="Martin R."/>
            <person name="McLaughlin D.J."/>
            <person name="Morgenstern I."/>
            <person name="Morin E."/>
            <person name="Murat C."/>
            <person name="Nagy L.G."/>
            <person name="Nolan M."/>
            <person name="Ohm R.A."/>
            <person name="Patyshakuliyeva A."/>
            <person name="Rokas A."/>
            <person name="Ruiz-Duenas F.J."/>
            <person name="Sabat G."/>
            <person name="Salamov A."/>
            <person name="Samejima M."/>
            <person name="Schmutz J."/>
            <person name="Slot J.C."/>
            <person name="St John F."/>
            <person name="Stenlid J."/>
            <person name="Sun H."/>
            <person name="Sun S."/>
            <person name="Syed K."/>
            <person name="Tsang A."/>
            <person name="Wiebenga A."/>
            <person name="Young D."/>
            <person name="Pisabarro A."/>
            <person name="Eastwood D.C."/>
            <person name="Martin F."/>
            <person name="Cullen D."/>
            <person name="Grigoriev I.V."/>
            <person name="Hibbett D.S."/>
        </authorList>
    </citation>
    <scope>NUCLEOTIDE SEQUENCE [LARGE SCALE GENOMIC DNA]</scope>
    <source>
        <strain evidence="3">HHB-11173 SS5</strain>
    </source>
</reference>
<name>R7S5S1_PUNST</name>
<dbReference type="OrthoDB" id="4584900at2759"/>
<dbReference type="EMBL" id="JH687552">
    <property type="protein sequence ID" value="EIN04956.1"/>
    <property type="molecule type" value="Genomic_DNA"/>
</dbReference>
<sequence length="264" mass="27761">MKVTPVLLALALAVGVTIAAGSDTVASLSKPEVNPPLSLIHPGPAVVARPAFPRTNIERLAQGRPLKKPRRASPTLQAKRQGSSVSYAIRVDNAANGDVLGYVGSTLNVYGEYGVTSDPAEALAMIGSPAEINEYSNIAIAGLFPYLGGVLGYASTSPDFALGSYNYAYLGGVFIGSGNGTNSVTEATGLPPTLFQSPIWTYDYLTGLLTAQWSNTNHSEPTTEIVYYLTDDAIILTGDSGVFDETFGNSFRIALQIVQIPDTP</sequence>
<evidence type="ECO:0000256" key="1">
    <source>
        <dbReference type="SAM" id="SignalP"/>
    </source>
</evidence>
<dbReference type="HOGENOM" id="CLU_066064_0_1_1"/>
<keyword evidence="3" id="KW-1185">Reference proteome</keyword>
<proteinExistence type="predicted"/>
<evidence type="ECO:0000313" key="3">
    <source>
        <dbReference type="Proteomes" id="UP000054196"/>
    </source>
</evidence>
<dbReference type="GeneID" id="18877564"/>
<gene>
    <name evidence="2" type="ORF">PUNSTDRAFT_122639</name>
</gene>
<dbReference type="AlphaFoldDB" id="R7S5S1"/>
<evidence type="ECO:0000313" key="2">
    <source>
        <dbReference type="EMBL" id="EIN04956.1"/>
    </source>
</evidence>
<keyword evidence="1" id="KW-0732">Signal</keyword>
<feature type="chain" id="PRO_5004455526" description="Peptidase A1 domain-containing protein" evidence="1">
    <location>
        <begin position="20"/>
        <end position="264"/>
    </location>
</feature>
<accession>R7S5S1</accession>
<organism evidence="2 3">
    <name type="scientific">Punctularia strigosozonata (strain HHB-11173)</name>
    <name type="common">White-rot fungus</name>
    <dbReference type="NCBI Taxonomy" id="741275"/>
    <lineage>
        <taxon>Eukaryota</taxon>
        <taxon>Fungi</taxon>
        <taxon>Dikarya</taxon>
        <taxon>Basidiomycota</taxon>
        <taxon>Agaricomycotina</taxon>
        <taxon>Agaricomycetes</taxon>
        <taxon>Corticiales</taxon>
        <taxon>Punctulariaceae</taxon>
        <taxon>Punctularia</taxon>
    </lineage>
</organism>
<dbReference type="KEGG" id="psq:PUNSTDRAFT_122639"/>
<evidence type="ECO:0008006" key="4">
    <source>
        <dbReference type="Google" id="ProtNLM"/>
    </source>
</evidence>
<dbReference type="Proteomes" id="UP000054196">
    <property type="component" value="Unassembled WGS sequence"/>
</dbReference>
<dbReference type="RefSeq" id="XP_007387879.1">
    <property type="nucleotide sequence ID" value="XM_007387817.1"/>
</dbReference>
<feature type="signal peptide" evidence="1">
    <location>
        <begin position="1"/>
        <end position="19"/>
    </location>
</feature>